<dbReference type="EMBL" id="CACVBM020000666">
    <property type="protein sequence ID" value="CAA7021948.1"/>
    <property type="molecule type" value="Genomic_DNA"/>
</dbReference>
<dbReference type="GO" id="GO:0000289">
    <property type="term" value="P:nuclear-transcribed mRNA poly(A) tail shortening"/>
    <property type="evidence" value="ECO:0007669"/>
    <property type="project" value="UniProtKB-ARBA"/>
</dbReference>
<proteinExistence type="predicted"/>
<dbReference type="InterPro" id="IPR032193">
    <property type="entry name" value="CNOT1_TTP_bind"/>
</dbReference>
<dbReference type="InterPro" id="IPR032194">
    <property type="entry name" value="CNOT1_HEAT"/>
</dbReference>
<dbReference type="GO" id="GO:0005634">
    <property type="term" value="C:nucleus"/>
    <property type="evidence" value="ECO:0007669"/>
    <property type="project" value="UniProtKB-SubCell"/>
</dbReference>
<dbReference type="Pfam" id="PF25097">
    <property type="entry name" value="ARM_Cnot1"/>
    <property type="match status" value="1"/>
</dbReference>
<reference evidence="13" key="1">
    <citation type="submission" date="2020-01" db="EMBL/GenBank/DDBJ databases">
        <authorList>
            <person name="Mishra B."/>
        </authorList>
    </citation>
    <scope>NUCLEOTIDE SEQUENCE [LARGE SCALE GENOMIC DNA]</scope>
</reference>
<gene>
    <name evidence="13" type="ORF">MERR_LOCUS9183</name>
</gene>
<dbReference type="Gene3D" id="1.25.40.840">
    <property type="entry name" value="CCR4-NOT transcription complex subunit 1 TTP binding domain"/>
    <property type="match status" value="1"/>
</dbReference>
<dbReference type="OrthoDB" id="1933107at2759"/>
<dbReference type="PANTHER" id="PTHR13162">
    <property type="entry name" value="CCR4-NOT TRANSCRIPTION COMPLEX"/>
    <property type="match status" value="1"/>
</dbReference>
<feature type="domain" description="CCR4-NOT transcription complex subunit 1-like NOT1 connector" evidence="12">
    <location>
        <begin position="1622"/>
        <end position="1801"/>
    </location>
</feature>
<feature type="region of interest" description="Disordered" evidence="6">
    <location>
        <begin position="817"/>
        <end position="889"/>
    </location>
</feature>
<dbReference type="InterPro" id="IPR040398">
    <property type="entry name" value="Not1"/>
</dbReference>
<dbReference type="GO" id="GO:0030015">
    <property type="term" value="C:CCR4-NOT core complex"/>
    <property type="evidence" value="ECO:0007669"/>
    <property type="project" value="InterPro"/>
</dbReference>
<name>A0A6D2I5F2_9BRAS</name>
<feature type="domain" description="CCR4-NOT transcription complex subunit 1 TTP binding" evidence="10">
    <location>
        <begin position="641"/>
        <end position="812"/>
    </location>
</feature>
<keyword evidence="2" id="KW-0678">Repressor</keyword>
<feature type="compositionally biased region" description="Basic and acidic residues" evidence="6">
    <location>
        <begin position="1818"/>
        <end position="1827"/>
    </location>
</feature>
<evidence type="ECO:0000313" key="13">
    <source>
        <dbReference type="EMBL" id="CAA7021948.1"/>
    </source>
</evidence>
<comment type="subcellular location">
    <subcellularLocation>
        <location evidence="1">Nucleus</location>
    </subcellularLocation>
</comment>
<keyword evidence="14" id="KW-1185">Reference proteome</keyword>
<evidence type="ECO:0000256" key="1">
    <source>
        <dbReference type="ARBA" id="ARBA00004123"/>
    </source>
</evidence>
<dbReference type="InterPro" id="IPR007196">
    <property type="entry name" value="CCR4-Not_Not1_C"/>
</dbReference>
<dbReference type="FunFam" id="1.25.40.800:FF:000001">
    <property type="entry name" value="CCR4-NOT transcription complex subunit 1"/>
    <property type="match status" value="1"/>
</dbReference>
<evidence type="ECO:0000256" key="2">
    <source>
        <dbReference type="ARBA" id="ARBA00022491"/>
    </source>
</evidence>
<dbReference type="InterPro" id="IPR024557">
    <property type="entry name" value="CNOT1_dom_4"/>
</dbReference>
<feature type="domain" description="CCR4-NOT transcription complex subunit 1 HEAT repeat" evidence="11">
    <location>
        <begin position="467"/>
        <end position="614"/>
    </location>
</feature>
<dbReference type="GO" id="GO:0000932">
    <property type="term" value="C:P-body"/>
    <property type="evidence" value="ECO:0007669"/>
    <property type="project" value="TreeGrafter"/>
</dbReference>
<evidence type="ECO:0000313" key="14">
    <source>
        <dbReference type="Proteomes" id="UP000467841"/>
    </source>
</evidence>
<evidence type="ECO:0000259" key="9">
    <source>
        <dbReference type="Pfam" id="PF16415"/>
    </source>
</evidence>
<feature type="domain" description="CCR4-NOT transcription complex subunit 1" evidence="8">
    <location>
        <begin position="1290"/>
        <end position="1430"/>
    </location>
</feature>
<dbReference type="InterPro" id="IPR038535">
    <property type="entry name" value="CNOT1_TTP_bind_sf"/>
</dbReference>
<feature type="domain" description="CCR4-NOT transcription complex subunit 1 CAF1-binding" evidence="9">
    <location>
        <begin position="943"/>
        <end position="1162"/>
    </location>
</feature>
<feature type="compositionally biased region" description="Polar residues" evidence="6">
    <location>
        <begin position="817"/>
        <end position="833"/>
    </location>
</feature>
<evidence type="ECO:0000259" key="10">
    <source>
        <dbReference type="Pfam" id="PF16417"/>
    </source>
</evidence>
<evidence type="ECO:0000256" key="3">
    <source>
        <dbReference type="ARBA" id="ARBA00023015"/>
    </source>
</evidence>
<dbReference type="GO" id="GO:0060090">
    <property type="term" value="F:molecular adaptor activity"/>
    <property type="evidence" value="ECO:0007669"/>
    <property type="project" value="TreeGrafter"/>
</dbReference>
<dbReference type="GO" id="GO:0017148">
    <property type="term" value="P:negative regulation of translation"/>
    <property type="evidence" value="ECO:0007669"/>
    <property type="project" value="InterPro"/>
</dbReference>
<evidence type="ECO:0000256" key="4">
    <source>
        <dbReference type="ARBA" id="ARBA00023163"/>
    </source>
</evidence>
<dbReference type="Gene3D" id="1.25.40.800">
    <property type="match status" value="1"/>
</dbReference>
<dbReference type="Gene3D" id="1.25.40.790">
    <property type="match status" value="1"/>
</dbReference>
<dbReference type="Pfam" id="PF12842">
    <property type="entry name" value="DUF3819"/>
    <property type="match status" value="1"/>
</dbReference>
<evidence type="ECO:0000256" key="6">
    <source>
        <dbReference type="SAM" id="MobiDB-lite"/>
    </source>
</evidence>
<dbReference type="FunFam" id="1.25.40.790:FF:000002">
    <property type="entry name" value="Transcription regulator"/>
    <property type="match status" value="1"/>
</dbReference>
<evidence type="ECO:0000259" key="8">
    <source>
        <dbReference type="Pfam" id="PF12842"/>
    </source>
</evidence>
<feature type="region of interest" description="Disordered" evidence="6">
    <location>
        <begin position="1807"/>
        <end position="1827"/>
    </location>
</feature>
<evidence type="ECO:0000256" key="5">
    <source>
        <dbReference type="ARBA" id="ARBA00023242"/>
    </source>
</evidence>
<sequence length="2384" mass="264015">MLMIPSKVAGHTRFLLDSFSDSDADSIAQEICQLVDCEVETSIPVLKTCLDCFTGRRSQPNALQLEKVVSLVFKRVMKTSNSGTVLSHALKDVELTDDFVDDLTTALGFSISEKISFALALTDFERSDAKTSGRNLLLAQIEHLSANTGQIESTEQIQNVLLFLQKSEDLSRHLDSFLQILSSAQPSDQFSFALTPILSQEADVFSDSAENEIDAILAEIDKEVCVGDLMEELGCGFTADAQQCKEILSSFAPLSEATISRILGNVARTCADFEDNQSSFSTFSLALGCSVPTELPTPRSWNVDILIETIKQLAPGTSWRKVIENLDHDGFDIPNMESFLFFMRLYKTACKEPFPLDAVCGSVWKNMEGQLSFLKHAVAAPPEVFTFMYSPRKLVYIDNNMHSHEQQLGLSNHAWLSLDLLDVLCQLAERGHTVLVSSLLQYPLTHCPRTLLLGMTHVKTAYNFIQREVVSALLPVIITNSQDSAFILNLWHQNAELVLWGIVNAQNLKADSMLRVIEICHELKILSVVLESVPVSFSIRLAVLASLKGFLDLENWLPNCLYVYKDLFAEECLKFFKNVRFSEPEDFTSKHFHPSDPLLDLHLEATTLLLKVLKAHDNVISSPQLVEEIEKVNAAILDCNSKLQNGEAKDSSASNAYGDDVEAEANAYFHQMFSGQLSVDAMVQMLSRYKDSLVQREKLIFDCMIANLFEEYRFFPKYPERQLKIASILFGSVIKHQLISSLTLGMALRLVLDSLRKPADSKMFLFGSKALEQFLSRLVELPQYCNHILQISHLRSTHPELVTVIEKVLSKISSGNLESDASVSHPGPSQTFPGNGELNGSGIGQSALQLSSYGQPQQKNEAHIDDRSKVPTVPSNEAKPVLPSSSTASTDNSVIAKTLGISTSSSTSAGFVRPARGATSTRFGSALNIETLVAAAERRENAIEAPPSDIQDKISFIINNISIANIESKGKEFAEILPQQYYPWFAQYMVMKRASIEPNFHDLYLKFLDKVDSKLLFKEILQNTYENCKVLLGSELIKSSSEERSLLKNLGSWLGKLTIGRNYVLRAREIDPKSLIVEAYEKGLMIAVIPFTSKVLEPCQNSIAYQPPNPWTMAILGLLAEIYSMPNLKMNLKFDIEVLFKNLGVDLKEVAPTSLLKDRKREIDGNPDFSNKDLGVTHISQPQIIPEPKISSPLKQIDLPLDVTNSPNTDAPSKLLSQYVAPQRAYTNTLEDEKVATLGLPDQLPSPQGLFQSTPSPLFSISQLSVALPNIGNHVVINQKLSTFGMQFPFQRVVPLAMDRAIKEIVSGIVQRSVCIACQTTKELVLKDYALEPDETRINNAAHLMVASLAGSLAHVTCKEPLRTSISGHLRNALQGLNIANDVLEQIVQLVTNDNLDLGCAAIEQAATEKAIQTIDADIAQQLSLRRKHRDGAGSSFFDPNMLSQNSVSFIPESLRPKPGHLSLSQQRVYEDFVQLPWQKQSNQTSHGLSAASSSSGDVGLGNGYGPVSGKIASDLLSSAGNARMDMVSRPSDISVEGFESSPVSLLSSQVDSAGDAAGLQFSKSLPTSELSLVESSDAGLKETGTSLQTLTSAATMERLGGNNIAQPSLSTRDALDKYEIVTQKMEDLVANNSGDDEIQAVVSEVPEIILRCISRDEAALAVAQKAFKALYENASSNLHVSANLAILVAIRDVCKLVVKELTSWVIYSKEERKLNKDITIGLIQRELLNLAEYNVHMAKHLDGGRNKSATDFAVSLLQSLVTEESSVISELHSLVDALAKLASKSGSPESLQQLIDIIRNPVTNTAGLSDSATGNENNDRQSKEEKVVCNTTANTDENTSLEYVESDPAGFRKRVTTLFKSWYQICEVSGANETACSQYVLHLHQSGLLKGDDTTESFFRILLELSVAHCISSEEISSGTVQSTQQAQSPSFLIIDIYAKLVFSILKYFPEQEPSSKLFLLSEIMGVTVRSIQKDAEEKKSSFNPIPYFRLFINWLLDLCSLDPGTDGANFQVLTAFANAFHALQPLKIPAFSFAWLELVSHRSFMPKLLTVNGQKGWPYVQRLLVDLLQFLEPFLRNAELGGPVHFLYKGTLRVLLVLLHDFPEFLCDYHFTFCDVIPSSCIQMRNIILSSFPRNMRLPDPSTPNLKIDLLPEIVEAPCILSEVDAALKAKQMKNDVDEFLMSRQQNPTVLSELKQKLLLSASEASAAGTRYSVPLINSLVLYTGMQAIQQLQATQQLQAGETQAQTAVALQMFKYLSMELDTEGRYLFLNAIANQLRYPNNHTHYFSFIMLYLFFESDQEIIQEQITRVLLERLIVNRPHPWGLLITFIELIKNPRYGFWKQAFIRCAPEIEKLFESVARSCGGLKPDEGMVSGWVSDNSH</sequence>
<comment type="caution">
    <text evidence="13">The sequence shown here is derived from an EMBL/GenBank/DDBJ whole genome shotgun (WGS) entry which is preliminary data.</text>
</comment>
<dbReference type="InterPro" id="IPR055454">
    <property type="entry name" value="CNOT1-like_NOT1_connector"/>
</dbReference>
<dbReference type="Gene3D" id="1.25.40.180">
    <property type="match status" value="1"/>
</dbReference>
<evidence type="ECO:0000259" key="12">
    <source>
        <dbReference type="Pfam" id="PF25097"/>
    </source>
</evidence>
<keyword evidence="5" id="KW-0539">Nucleus</keyword>
<dbReference type="InterPro" id="IPR032191">
    <property type="entry name" value="CNOT1_CAF1_bind"/>
</dbReference>
<evidence type="ECO:0000259" key="11">
    <source>
        <dbReference type="Pfam" id="PF16418"/>
    </source>
</evidence>
<dbReference type="FunFam" id="1.25.40.840:FF:000003">
    <property type="entry name" value="Transcription regulator"/>
    <property type="match status" value="1"/>
</dbReference>
<dbReference type="Pfam" id="PF16418">
    <property type="entry name" value="CNOT1_HEAT"/>
    <property type="match status" value="1"/>
</dbReference>
<evidence type="ECO:0000259" key="7">
    <source>
        <dbReference type="Pfam" id="PF04054"/>
    </source>
</evidence>
<feature type="domain" description="CCR4-Not complex component Not1 C-terminal" evidence="7">
    <location>
        <begin position="2007"/>
        <end position="2362"/>
    </location>
</feature>
<dbReference type="FunFam" id="1.25.40.180:FF:000012">
    <property type="entry name" value="Ccr4-Not transcription complex subunit"/>
    <property type="match status" value="1"/>
</dbReference>
<accession>A0A6D2I5F2</accession>
<feature type="compositionally biased region" description="Basic and acidic residues" evidence="6">
    <location>
        <begin position="860"/>
        <end position="869"/>
    </location>
</feature>
<dbReference type="Pfam" id="PF16417">
    <property type="entry name" value="CNOT1_TTP_bind"/>
    <property type="match status" value="1"/>
</dbReference>
<dbReference type="CDD" id="cd20710">
    <property type="entry name" value="NOT1_connector"/>
    <property type="match status" value="1"/>
</dbReference>
<evidence type="ECO:0008006" key="15">
    <source>
        <dbReference type="Google" id="ProtNLM"/>
    </source>
</evidence>
<keyword evidence="4" id="KW-0804">Transcription</keyword>
<protein>
    <recommendedName>
        <fullName evidence="15">CCR4-Not complex component Not1 C-terminal domain-containing protein</fullName>
    </recommendedName>
</protein>
<feature type="compositionally biased region" description="Polar residues" evidence="6">
    <location>
        <begin position="844"/>
        <end position="859"/>
    </location>
</feature>
<dbReference type="Pfam" id="PF16415">
    <property type="entry name" value="CNOT1_CAF1_bind"/>
    <property type="match status" value="1"/>
</dbReference>
<feature type="compositionally biased region" description="Polar residues" evidence="6">
    <location>
        <begin position="1807"/>
        <end position="1817"/>
    </location>
</feature>
<organism evidence="13 14">
    <name type="scientific">Microthlaspi erraticum</name>
    <dbReference type="NCBI Taxonomy" id="1685480"/>
    <lineage>
        <taxon>Eukaryota</taxon>
        <taxon>Viridiplantae</taxon>
        <taxon>Streptophyta</taxon>
        <taxon>Embryophyta</taxon>
        <taxon>Tracheophyta</taxon>
        <taxon>Spermatophyta</taxon>
        <taxon>Magnoliopsida</taxon>
        <taxon>eudicotyledons</taxon>
        <taxon>Gunneridae</taxon>
        <taxon>Pentapetalae</taxon>
        <taxon>rosids</taxon>
        <taxon>malvids</taxon>
        <taxon>Brassicales</taxon>
        <taxon>Brassicaceae</taxon>
        <taxon>Coluteocarpeae</taxon>
        <taxon>Microthlaspi</taxon>
    </lineage>
</organism>
<dbReference type="PANTHER" id="PTHR13162:SF8">
    <property type="entry name" value="CCR4-NOT TRANSCRIPTION COMPLEX SUBUNIT 1"/>
    <property type="match status" value="1"/>
</dbReference>
<keyword evidence="3" id="KW-0805">Transcription regulation</keyword>
<dbReference type="Pfam" id="PF04054">
    <property type="entry name" value="Not1"/>
    <property type="match status" value="1"/>
</dbReference>
<dbReference type="Proteomes" id="UP000467841">
    <property type="component" value="Unassembled WGS sequence"/>
</dbReference>